<accession>A0ABX8LX23</accession>
<gene>
    <name evidence="1" type="ORF">B0X70_11580</name>
</gene>
<dbReference type="RefSeq" id="WP_036806136.1">
    <property type="nucleotide sequence ID" value="NZ_CAWQBW010000002.1"/>
</dbReference>
<name>A0ABX8LX23_9GAMM</name>
<keyword evidence="2" id="KW-1185">Reference proteome</keyword>
<organism evidence="1 2">
    <name type="scientific">Photorhabdus akhurstii</name>
    <dbReference type="NCBI Taxonomy" id="171438"/>
    <lineage>
        <taxon>Bacteria</taxon>
        <taxon>Pseudomonadati</taxon>
        <taxon>Pseudomonadota</taxon>
        <taxon>Gammaproteobacteria</taxon>
        <taxon>Enterobacterales</taxon>
        <taxon>Morganellaceae</taxon>
        <taxon>Photorhabdus</taxon>
    </lineage>
</organism>
<dbReference type="Proteomes" id="UP000693715">
    <property type="component" value="Chromosome"/>
</dbReference>
<evidence type="ECO:0000313" key="1">
    <source>
        <dbReference type="EMBL" id="QXF33713.1"/>
    </source>
</evidence>
<sequence>MSSEHKKESGVSDVESPRRWFIRANIVLATGVTYSMLRPILRQKIVNELYQDEFELHDIKVTNSDIEFTYTRKEKGMLVKDDKDHLLNITKEALEFEKKEHYIQSYKITTPAL</sequence>
<reference evidence="1 2" key="1">
    <citation type="submission" date="2017-03" db="EMBL/GenBank/DDBJ databases">
        <title>Genome comparison of Photorhabdus luminescens strain 0813-124 phase variants.</title>
        <authorList>
            <person name="Chien C.-C."/>
            <person name="Chen W.-J."/>
            <person name="Shih M.-C."/>
            <person name="Hsieh F.-C."/>
        </authorList>
    </citation>
    <scope>NUCLEOTIDE SEQUENCE [LARGE SCALE GENOMIC DNA]</scope>
    <source>
        <strain evidence="1 2">0813-124 phase II</strain>
    </source>
</reference>
<dbReference type="EMBL" id="CP020335">
    <property type="protein sequence ID" value="QXF33713.1"/>
    <property type="molecule type" value="Genomic_DNA"/>
</dbReference>
<protein>
    <submittedName>
        <fullName evidence="1">Uncharacterized protein</fullName>
    </submittedName>
</protein>
<proteinExistence type="predicted"/>
<evidence type="ECO:0000313" key="2">
    <source>
        <dbReference type="Proteomes" id="UP000693715"/>
    </source>
</evidence>